<feature type="coiled-coil region" evidence="1">
    <location>
        <begin position="541"/>
        <end position="568"/>
    </location>
</feature>
<feature type="coiled-coil region" evidence="1">
    <location>
        <begin position="58"/>
        <end position="110"/>
    </location>
</feature>
<dbReference type="OrthoDB" id="10684947at2759"/>
<gene>
    <name evidence="2" type="ORF">TRFO_25787</name>
</gene>
<keyword evidence="1" id="KW-0175">Coiled coil</keyword>
<keyword evidence="3" id="KW-1185">Reference proteome</keyword>
<evidence type="ECO:0000313" key="3">
    <source>
        <dbReference type="Proteomes" id="UP000179807"/>
    </source>
</evidence>
<evidence type="ECO:0000313" key="2">
    <source>
        <dbReference type="EMBL" id="OHT06230.1"/>
    </source>
</evidence>
<dbReference type="EMBL" id="MLAK01000732">
    <property type="protein sequence ID" value="OHT06230.1"/>
    <property type="molecule type" value="Genomic_DNA"/>
</dbReference>
<evidence type="ECO:0000256" key="1">
    <source>
        <dbReference type="SAM" id="Coils"/>
    </source>
</evidence>
<name>A0A1J4K979_9EUKA</name>
<accession>A0A1J4K979</accession>
<feature type="coiled-coil region" evidence="1">
    <location>
        <begin position="359"/>
        <end position="393"/>
    </location>
</feature>
<dbReference type="Proteomes" id="UP000179807">
    <property type="component" value="Unassembled WGS sequence"/>
</dbReference>
<dbReference type="RefSeq" id="XP_068359366.1">
    <property type="nucleotide sequence ID" value="XM_068504568.1"/>
</dbReference>
<proteinExistence type="predicted"/>
<reference evidence="2" key="1">
    <citation type="submission" date="2016-10" db="EMBL/GenBank/DDBJ databases">
        <authorList>
            <person name="Benchimol M."/>
            <person name="Almeida L.G."/>
            <person name="Vasconcelos A.T."/>
            <person name="Perreira-Neves A."/>
            <person name="Rosa I.A."/>
            <person name="Tasca T."/>
            <person name="Bogo M.R."/>
            <person name="de Souza W."/>
        </authorList>
    </citation>
    <scope>NUCLEOTIDE SEQUENCE [LARGE SCALE GENOMIC DNA]</scope>
    <source>
        <strain evidence="2">K</strain>
    </source>
</reference>
<protein>
    <submittedName>
        <fullName evidence="2">Uncharacterized protein</fullName>
    </submittedName>
</protein>
<feature type="coiled-coil region" evidence="1">
    <location>
        <begin position="159"/>
        <end position="281"/>
    </location>
</feature>
<dbReference type="VEuPathDB" id="TrichDB:TRFO_25787"/>
<sequence length="669" mass="78243">MKGKKSHANPAINAEVSSVPRKVHSNYSQLNEKDKAVHRFAERCRLLLVEVQERSAILQQYASDLVVMDKDLREAQNQFEAEYDAMKTEMNEQEEEYMHKLATLREQKNQISYALTAATHTTSALVTRLSQFSQEKNELDSKELSLEKNSNEPVPQLALERIDFEIDQEKKKIDDFDKEINELNFVVNSIKEKSLTLIQQLNAEIQEQNKKKKMIKLAIENREQTTQQLKNEINNSQQSFQTLSTDEIRCLGEQSVAQKKITQIKARIEKAEKAHVDLIERLKPFQQNLLVFQKKVQKIQDEEKLYLDALSKRTEFDRGINASIQRAQLRSKEINSQFEIIRSQRKKLNITHFMEEEKLEELMNTEQNIHHEITEIENEIDAFHSEEVAAEEQMKSVAKSFDIYQEETLSFQKKLLEMQEIYNKFKNQINLSKKDQKQLVKQFKSIQNSDLILKNPEIDKEKSQVDALLKGYRIQISYTRDQCQNLTKVIKTEELKNAISNSEYRRMNSGIREYSQITESLDLSSFPSVYESNQDERKKKISILKYAIEDLEKRKKILQEKVTNSQLSVAKKTKQFTKSQNQLNQLKSGSKETKLNEIKENMKLRQAIANNLCNSVSQILETVTNSSQEWKAENYDANQEISELKKWNRIISNLQDKTEEIEIKSHIFA</sequence>
<dbReference type="AlphaFoldDB" id="A0A1J4K979"/>
<organism evidence="2 3">
    <name type="scientific">Tritrichomonas foetus</name>
    <dbReference type="NCBI Taxonomy" id="1144522"/>
    <lineage>
        <taxon>Eukaryota</taxon>
        <taxon>Metamonada</taxon>
        <taxon>Parabasalia</taxon>
        <taxon>Tritrichomonadida</taxon>
        <taxon>Tritrichomonadidae</taxon>
        <taxon>Tritrichomonas</taxon>
    </lineage>
</organism>
<feature type="coiled-coil region" evidence="1">
    <location>
        <begin position="637"/>
        <end position="664"/>
    </location>
</feature>
<comment type="caution">
    <text evidence="2">The sequence shown here is derived from an EMBL/GenBank/DDBJ whole genome shotgun (WGS) entry which is preliminary data.</text>
</comment>
<dbReference type="GeneID" id="94839272"/>